<gene>
    <name evidence="10" type="ORF">CANARDRAFT_180920</name>
</gene>
<dbReference type="Pfam" id="PF04178">
    <property type="entry name" value="Got1"/>
    <property type="match status" value="1"/>
</dbReference>
<feature type="compositionally biased region" description="Low complexity" evidence="9">
    <location>
        <begin position="18"/>
        <end position="27"/>
    </location>
</feature>
<sequence>SIRSLNPFNNNTATNEPTTTTTSTSSSSDDDFFKLSYFERLSLFIITLLGSISCQTICFLLFPILSLKPKKFALIWTLGSILFLTSFAFLNGFKKFGYHLISENRVWFSLCYLSSIFITLFFCFWLRSSIAVIFGCVFQVLCQVWYTVSYFPLGRDGLRFVQGAGRDRVVSWVT</sequence>
<keyword evidence="5 8" id="KW-1133">Transmembrane helix</keyword>
<keyword evidence="6 8" id="KW-0472">Membrane</keyword>
<proteinExistence type="inferred from homology"/>
<evidence type="ECO:0000313" key="11">
    <source>
        <dbReference type="Proteomes" id="UP000094801"/>
    </source>
</evidence>
<dbReference type="OrthoDB" id="660759at2759"/>
<evidence type="ECO:0000256" key="7">
    <source>
        <dbReference type="ARBA" id="ARBA00025800"/>
    </source>
</evidence>
<evidence type="ECO:0000313" key="10">
    <source>
        <dbReference type="EMBL" id="ODV82602.1"/>
    </source>
</evidence>
<dbReference type="AlphaFoldDB" id="A0A1E4ST59"/>
<dbReference type="InterPro" id="IPR007305">
    <property type="entry name" value="Vesicle_transpt_Got1/SFT2"/>
</dbReference>
<dbReference type="STRING" id="983967.A0A1E4ST59"/>
<evidence type="ECO:0000256" key="4">
    <source>
        <dbReference type="ARBA" id="ARBA00022927"/>
    </source>
</evidence>
<dbReference type="InterPro" id="IPR011691">
    <property type="entry name" value="Vesicle_transpt_SFT2"/>
</dbReference>
<evidence type="ECO:0000256" key="6">
    <source>
        <dbReference type="ARBA" id="ARBA00023136"/>
    </source>
</evidence>
<keyword evidence="11" id="KW-1185">Reference proteome</keyword>
<keyword evidence="3 8" id="KW-0812">Transmembrane</keyword>
<feature type="non-terminal residue" evidence="10">
    <location>
        <position position="1"/>
    </location>
</feature>
<feature type="compositionally biased region" description="Polar residues" evidence="9">
    <location>
        <begin position="1"/>
        <end position="17"/>
    </location>
</feature>
<evidence type="ECO:0000256" key="3">
    <source>
        <dbReference type="ARBA" id="ARBA00022692"/>
    </source>
</evidence>
<dbReference type="GO" id="GO:0015031">
    <property type="term" value="P:protein transport"/>
    <property type="evidence" value="ECO:0007669"/>
    <property type="project" value="UniProtKB-KW"/>
</dbReference>
<comment type="similarity">
    <text evidence="7 8">Belongs to the SFT2 family.</text>
</comment>
<feature type="transmembrane region" description="Helical" evidence="8">
    <location>
        <begin position="105"/>
        <end position="125"/>
    </location>
</feature>
<keyword evidence="8" id="KW-0333">Golgi apparatus</keyword>
<feature type="region of interest" description="Disordered" evidence="9">
    <location>
        <begin position="1"/>
        <end position="29"/>
    </location>
</feature>
<protein>
    <recommendedName>
        <fullName evidence="8">Protein transport protein SFT2</fullName>
    </recommendedName>
</protein>
<dbReference type="GO" id="GO:0016192">
    <property type="term" value="P:vesicle-mediated transport"/>
    <property type="evidence" value="ECO:0007669"/>
    <property type="project" value="InterPro"/>
</dbReference>
<comment type="function">
    <text evidence="8">Nonessential protein required for the fusion of transport vesicles derived from the endocytic pathway with the Golgi complex.</text>
</comment>
<feature type="transmembrane region" description="Helical" evidence="8">
    <location>
        <begin position="72"/>
        <end position="93"/>
    </location>
</feature>
<dbReference type="EMBL" id="KV453879">
    <property type="protein sequence ID" value="ODV82602.1"/>
    <property type="molecule type" value="Genomic_DNA"/>
</dbReference>
<reference evidence="11" key="1">
    <citation type="submission" date="2016-04" db="EMBL/GenBank/DDBJ databases">
        <title>Comparative genomics of biotechnologically important yeasts.</title>
        <authorList>
            <consortium name="DOE Joint Genome Institute"/>
            <person name="Riley R."/>
            <person name="Haridas S."/>
            <person name="Wolfe K.H."/>
            <person name="Lopes M.R."/>
            <person name="Hittinger C.T."/>
            <person name="Goker M."/>
            <person name="Salamov A."/>
            <person name="Wisecaver J."/>
            <person name="Long T.M."/>
            <person name="Aerts A.L."/>
            <person name="Barry K."/>
            <person name="Choi C."/>
            <person name="Clum A."/>
            <person name="Coughlan A.Y."/>
            <person name="Deshpande S."/>
            <person name="Douglass A.P."/>
            <person name="Hanson S.J."/>
            <person name="Klenk H.-P."/>
            <person name="Labutti K."/>
            <person name="Lapidus A."/>
            <person name="Lindquist E."/>
            <person name="Lipzen A."/>
            <person name="Meier-Kolthoff J.P."/>
            <person name="Ohm R.A."/>
            <person name="Otillar R.P."/>
            <person name="Pangilinan J."/>
            <person name="Peng Y."/>
            <person name="Rokas A."/>
            <person name="Rosa C.A."/>
            <person name="Scheuner C."/>
            <person name="Sibirny A.A."/>
            <person name="Slot J.C."/>
            <person name="Stielow J.B."/>
            <person name="Sun H."/>
            <person name="Kurtzman C.P."/>
            <person name="Blackwell M."/>
            <person name="Grigoriev I.V."/>
            <person name="Jeffries T.W."/>
        </authorList>
    </citation>
    <scope>NUCLEOTIDE SEQUENCE [LARGE SCALE GENOMIC DNA]</scope>
    <source>
        <strain evidence="11">NRRL YB-2248</strain>
    </source>
</reference>
<feature type="transmembrane region" description="Helical" evidence="8">
    <location>
        <begin position="41"/>
        <end position="65"/>
    </location>
</feature>
<evidence type="ECO:0000256" key="8">
    <source>
        <dbReference type="RuleBase" id="RU363111"/>
    </source>
</evidence>
<feature type="transmembrane region" description="Helical" evidence="8">
    <location>
        <begin position="132"/>
        <end position="151"/>
    </location>
</feature>
<evidence type="ECO:0000256" key="5">
    <source>
        <dbReference type="ARBA" id="ARBA00022989"/>
    </source>
</evidence>
<accession>A0A1E4ST59</accession>
<keyword evidence="2 8" id="KW-0813">Transport</keyword>
<organism evidence="10 11">
    <name type="scientific">[Candida] arabinofermentans NRRL YB-2248</name>
    <dbReference type="NCBI Taxonomy" id="983967"/>
    <lineage>
        <taxon>Eukaryota</taxon>
        <taxon>Fungi</taxon>
        <taxon>Dikarya</taxon>
        <taxon>Ascomycota</taxon>
        <taxon>Saccharomycotina</taxon>
        <taxon>Pichiomycetes</taxon>
        <taxon>Pichiales</taxon>
        <taxon>Pichiaceae</taxon>
        <taxon>Ogataea</taxon>
        <taxon>Ogataea/Candida clade</taxon>
    </lineage>
</organism>
<dbReference type="GO" id="GO:0000139">
    <property type="term" value="C:Golgi membrane"/>
    <property type="evidence" value="ECO:0007669"/>
    <property type="project" value="UniProtKB-SubCell"/>
</dbReference>
<dbReference type="Proteomes" id="UP000094801">
    <property type="component" value="Unassembled WGS sequence"/>
</dbReference>
<dbReference type="PANTHER" id="PTHR23137:SF36">
    <property type="entry name" value="VESICLE TRANSPORT PROTEIN SFT2C"/>
    <property type="match status" value="1"/>
</dbReference>
<comment type="subcellular location">
    <subcellularLocation>
        <location evidence="8">Golgi apparatus membrane</location>
        <topology evidence="8">Multi-pass membrane protein</topology>
    </subcellularLocation>
    <subcellularLocation>
        <location evidence="1">Membrane</location>
        <topology evidence="1">Multi-pass membrane protein</topology>
    </subcellularLocation>
</comment>
<evidence type="ECO:0000256" key="2">
    <source>
        <dbReference type="ARBA" id="ARBA00022448"/>
    </source>
</evidence>
<name>A0A1E4ST59_9ASCO</name>
<evidence type="ECO:0000256" key="9">
    <source>
        <dbReference type="SAM" id="MobiDB-lite"/>
    </source>
</evidence>
<dbReference type="PANTHER" id="PTHR23137">
    <property type="entry name" value="VESICLE TRANSPORT PROTEIN-RELATED"/>
    <property type="match status" value="1"/>
</dbReference>
<evidence type="ECO:0000256" key="1">
    <source>
        <dbReference type="ARBA" id="ARBA00004141"/>
    </source>
</evidence>
<keyword evidence="4 8" id="KW-0653">Protein transport</keyword>
<feature type="non-terminal residue" evidence="10">
    <location>
        <position position="174"/>
    </location>
</feature>